<dbReference type="RefSeq" id="WP_349228843.1">
    <property type="nucleotide sequence ID" value="NZ_JBBMFJ010000007.1"/>
</dbReference>
<organism evidence="18 19">
    <name type="scientific">Ventrimonas faecis</name>
    <dbReference type="NCBI Taxonomy" id="3133170"/>
    <lineage>
        <taxon>Bacteria</taxon>
        <taxon>Bacillati</taxon>
        <taxon>Bacillota</taxon>
        <taxon>Clostridia</taxon>
        <taxon>Lachnospirales</taxon>
        <taxon>Lachnospiraceae</taxon>
        <taxon>Ventrimonas</taxon>
    </lineage>
</organism>
<keyword evidence="13 14" id="KW-0472">Membrane</keyword>
<keyword evidence="11 14" id="KW-1133">Transmembrane helix</keyword>
<comment type="caution">
    <text evidence="18">The sequence shown here is derived from an EMBL/GenBank/DDBJ whole genome shotgun (WGS) entry which is preliminary data.</text>
</comment>
<evidence type="ECO:0000256" key="7">
    <source>
        <dbReference type="ARBA" id="ARBA00022692"/>
    </source>
</evidence>
<evidence type="ECO:0000256" key="6">
    <source>
        <dbReference type="ARBA" id="ARBA00022679"/>
    </source>
</evidence>
<accession>A0ABV1HKS4</accession>
<dbReference type="Proteomes" id="UP001437460">
    <property type="component" value="Unassembled WGS sequence"/>
</dbReference>
<evidence type="ECO:0000256" key="10">
    <source>
        <dbReference type="ARBA" id="ARBA00022840"/>
    </source>
</evidence>
<feature type="transmembrane region" description="Helical" evidence="14">
    <location>
        <begin position="40"/>
        <end position="61"/>
    </location>
</feature>
<evidence type="ECO:0000256" key="5">
    <source>
        <dbReference type="ARBA" id="ARBA00022553"/>
    </source>
</evidence>
<keyword evidence="6" id="KW-0808">Transferase</keyword>
<dbReference type="InterPro" id="IPR010559">
    <property type="entry name" value="Sig_transdc_His_kin_internal"/>
</dbReference>
<feature type="transmembrane region" description="Helical" evidence="14">
    <location>
        <begin position="138"/>
        <end position="162"/>
    </location>
</feature>
<dbReference type="Pfam" id="PF06580">
    <property type="entry name" value="His_kinase"/>
    <property type="match status" value="1"/>
</dbReference>
<sequence length="567" mass="63838">MPYETYFNMLLNIGLLVLIAALLTNLEFVRDLFLEEQGSLFSKTALAVIFGVISIVSTYTGTRTDGAIINTRVIGVLAAGLLGGPYVGMLAALIAGLHRYLFDIGGFTAVSCAVSTLFEGILGSVFSARFKSGKMKQIGIFALTAVAEVAQMVIILLISRPFVDAVHLVQRIAVPMILMNSCGMLIFLKAFDMIFIREEGQFAEKMRLCIGIVEQSLPHLRKGLQSREDMEAAAQIIYHSISCSAVMITDMEQVLAVETEKYKKELADPAFLVPVLESVMDLKPTYFHQSDFPKKLGKALKDQIIVTAPLLENEHSVGGMTIMIKKRRHAVRVDLEFVEELARLFSTQLELSNLEYQKKLRRQAELKALQSQVNPHFLYNALNTISYICRENAERARELLLTLASYYRQTLENEQYMLNLHTELYHVNTYLELEKARFEEKLQVDMEIEEDLDCMVPSFILQPLVENAVRYGADEAGIRTVLIRAFYMPDGKQDGQRQVCIQVQDHGKGFSQEVLEQFYHGDNWNRVGLKNVHERLKSVYGNDHGLRIENTGRGACVSFLIPENGPS</sequence>
<evidence type="ECO:0000256" key="12">
    <source>
        <dbReference type="ARBA" id="ARBA00023012"/>
    </source>
</evidence>
<comment type="catalytic activity">
    <reaction evidence="1">
        <text>ATP + protein L-histidine = ADP + protein N-phospho-L-histidine.</text>
        <dbReference type="EC" id="2.7.13.3"/>
    </reaction>
</comment>
<evidence type="ECO:0000256" key="4">
    <source>
        <dbReference type="ARBA" id="ARBA00022475"/>
    </source>
</evidence>
<keyword evidence="8" id="KW-0547">Nucleotide-binding</keyword>
<keyword evidence="10" id="KW-0067">ATP-binding</keyword>
<dbReference type="InterPro" id="IPR050640">
    <property type="entry name" value="Bact_2-comp_sensor_kinase"/>
</dbReference>
<dbReference type="PANTHER" id="PTHR34220">
    <property type="entry name" value="SENSOR HISTIDINE KINASE YPDA"/>
    <property type="match status" value="1"/>
</dbReference>
<evidence type="ECO:0000256" key="2">
    <source>
        <dbReference type="ARBA" id="ARBA00004651"/>
    </source>
</evidence>
<feature type="domain" description="Signal transduction histidine kinase 5TM receptor LytS transmembrane region" evidence="17">
    <location>
        <begin position="29"/>
        <end position="189"/>
    </location>
</feature>
<feature type="transmembrane region" description="Helical" evidence="14">
    <location>
        <begin position="73"/>
        <end position="98"/>
    </location>
</feature>
<dbReference type="Gene3D" id="3.30.450.40">
    <property type="match status" value="1"/>
</dbReference>
<dbReference type="InterPro" id="IPR003594">
    <property type="entry name" value="HATPase_dom"/>
</dbReference>
<evidence type="ECO:0000256" key="3">
    <source>
        <dbReference type="ARBA" id="ARBA00012438"/>
    </source>
</evidence>
<feature type="transmembrane region" description="Helical" evidence="14">
    <location>
        <begin position="7"/>
        <end position="28"/>
    </location>
</feature>
<keyword evidence="4" id="KW-1003">Cell membrane</keyword>
<keyword evidence="18" id="KW-0675">Receptor</keyword>
<keyword evidence="12" id="KW-0902">Two-component regulatory system</keyword>
<dbReference type="EC" id="2.7.13.3" evidence="3"/>
<comment type="subcellular location">
    <subcellularLocation>
        <location evidence="2">Cell membrane</location>
        <topology evidence="2">Multi-pass membrane protein</topology>
    </subcellularLocation>
</comment>
<proteinExistence type="predicted"/>
<evidence type="ECO:0000256" key="14">
    <source>
        <dbReference type="SAM" id="Phobius"/>
    </source>
</evidence>
<keyword evidence="19" id="KW-1185">Reference proteome</keyword>
<evidence type="ECO:0000259" key="16">
    <source>
        <dbReference type="Pfam" id="PF06580"/>
    </source>
</evidence>
<feature type="domain" description="Signal transduction histidine kinase internal region" evidence="16">
    <location>
        <begin position="364"/>
        <end position="442"/>
    </location>
</feature>
<keyword evidence="5" id="KW-0597">Phosphoprotein</keyword>
<evidence type="ECO:0000256" key="8">
    <source>
        <dbReference type="ARBA" id="ARBA00022741"/>
    </source>
</evidence>
<evidence type="ECO:0000256" key="13">
    <source>
        <dbReference type="ARBA" id="ARBA00023136"/>
    </source>
</evidence>
<dbReference type="Gene3D" id="3.30.565.10">
    <property type="entry name" value="Histidine kinase-like ATPase, C-terminal domain"/>
    <property type="match status" value="1"/>
</dbReference>
<dbReference type="InterPro" id="IPR036890">
    <property type="entry name" value="HATPase_C_sf"/>
</dbReference>
<dbReference type="PANTHER" id="PTHR34220:SF7">
    <property type="entry name" value="SENSOR HISTIDINE KINASE YPDA"/>
    <property type="match status" value="1"/>
</dbReference>
<keyword evidence="9" id="KW-0418">Kinase</keyword>
<evidence type="ECO:0000256" key="1">
    <source>
        <dbReference type="ARBA" id="ARBA00000085"/>
    </source>
</evidence>
<keyword evidence="7 14" id="KW-0812">Transmembrane</keyword>
<evidence type="ECO:0000256" key="11">
    <source>
        <dbReference type="ARBA" id="ARBA00022989"/>
    </source>
</evidence>
<feature type="domain" description="Histidine kinase/HSP90-like ATPase" evidence="15">
    <location>
        <begin position="460"/>
        <end position="563"/>
    </location>
</feature>
<name>A0ABV1HKS4_9FIRM</name>
<dbReference type="Pfam" id="PF07694">
    <property type="entry name" value="5TM-5TMR_LYT"/>
    <property type="match status" value="1"/>
</dbReference>
<dbReference type="InterPro" id="IPR011620">
    <property type="entry name" value="Sig_transdc_His_kinase_LytS_TM"/>
</dbReference>
<gene>
    <name evidence="18" type="ORF">WMO41_05175</name>
</gene>
<dbReference type="EMBL" id="JBBMFJ010000007">
    <property type="protein sequence ID" value="MEQ2562553.1"/>
    <property type="molecule type" value="Genomic_DNA"/>
</dbReference>
<dbReference type="Pfam" id="PF02518">
    <property type="entry name" value="HATPase_c"/>
    <property type="match status" value="1"/>
</dbReference>
<reference evidence="18 19" key="1">
    <citation type="submission" date="2024-03" db="EMBL/GenBank/DDBJ databases">
        <title>Human intestinal bacterial collection.</title>
        <authorList>
            <person name="Pauvert C."/>
            <person name="Hitch T.C.A."/>
            <person name="Clavel T."/>
        </authorList>
    </citation>
    <scope>NUCLEOTIDE SEQUENCE [LARGE SCALE GENOMIC DNA]</scope>
    <source>
        <strain evidence="18 19">CLA-AP-H27</strain>
    </source>
</reference>
<evidence type="ECO:0000259" key="17">
    <source>
        <dbReference type="Pfam" id="PF07694"/>
    </source>
</evidence>
<protein>
    <recommendedName>
        <fullName evidence="3">histidine kinase</fullName>
        <ecNumber evidence="3">2.7.13.3</ecNumber>
    </recommendedName>
</protein>
<evidence type="ECO:0000256" key="9">
    <source>
        <dbReference type="ARBA" id="ARBA00022777"/>
    </source>
</evidence>
<evidence type="ECO:0000313" key="18">
    <source>
        <dbReference type="EMBL" id="MEQ2562553.1"/>
    </source>
</evidence>
<evidence type="ECO:0000313" key="19">
    <source>
        <dbReference type="Proteomes" id="UP001437460"/>
    </source>
</evidence>
<dbReference type="InterPro" id="IPR029016">
    <property type="entry name" value="GAF-like_dom_sf"/>
</dbReference>
<dbReference type="SUPFAM" id="SSF55874">
    <property type="entry name" value="ATPase domain of HSP90 chaperone/DNA topoisomerase II/histidine kinase"/>
    <property type="match status" value="1"/>
</dbReference>
<evidence type="ECO:0000259" key="15">
    <source>
        <dbReference type="Pfam" id="PF02518"/>
    </source>
</evidence>
<feature type="transmembrane region" description="Helical" evidence="14">
    <location>
        <begin position="104"/>
        <end position="126"/>
    </location>
</feature>
<feature type="transmembrane region" description="Helical" evidence="14">
    <location>
        <begin position="168"/>
        <end position="188"/>
    </location>
</feature>